<dbReference type="RefSeq" id="WP_055195978.1">
    <property type="nucleotide sequence ID" value="NZ_CABIYH010000040.1"/>
</dbReference>
<organism evidence="1 2">
    <name type="scientific">Roseburia intestinalis</name>
    <dbReference type="NCBI Taxonomy" id="166486"/>
    <lineage>
        <taxon>Bacteria</taxon>
        <taxon>Bacillati</taxon>
        <taxon>Bacillota</taxon>
        <taxon>Clostridia</taxon>
        <taxon>Lachnospirales</taxon>
        <taxon>Lachnospiraceae</taxon>
        <taxon>Roseburia</taxon>
    </lineage>
</organism>
<dbReference type="AlphaFoldDB" id="A0A173VXH0"/>
<accession>A0A173VXH0</accession>
<dbReference type="EMBL" id="CYXZ01000040">
    <property type="protein sequence ID" value="CUN30805.1"/>
    <property type="molecule type" value="Genomic_DNA"/>
</dbReference>
<dbReference type="OrthoDB" id="2066502at2"/>
<evidence type="ECO:0000313" key="2">
    <source>
        <dbReference type="Proteomes" id="UP000095350"/>
    </source>
</evidence>
<evidence type="ECO:0000313" key="1">
    <source>
        <dbReference type="EMBL" id="CUN30805.1"/>
    </source>
</evidence>
<protein>
    <submittedName>
        <fullName evidence="1">Uncharacterized protein</fullName>
    </submittedName>
</protein>
<proteinExistence type="predicted"/>
<gene>
    <name evidence="1" type="ORF">ERS852572_03555</name>
</gene>
<name>A0A173VXH0_9FIRM</name>
<dbReference type="PaxDb" id="166486-ERS852572_03555"/>
<reference evidence="1 2" key="1">
    <citation type="submission" date="2015-09" db="EMBL/GenBank/DDBJ databases">
        <authorList>
            <consortium name="Pathogen Informatics"/>
        </authorList>
    </citation>
    <scope>NUCLEOTIDE SEQUENCE [LARGE SCALE GENOMIC DNA]</scope>
    <source>
        <strain evidence="1 2">2789STDY5834960</strain>
    </source>
</reference>
<dbReference type="STRING" id="166486.ERS852572_03555"/>
<dbReference type="Proteomes" id="UP000095350">
    <property type="component" value="Unassembled WGS sequence"/>
</dbReference>
<sequence>MDWAEYLTHFTYLVEGLKDYRDELSKKHSDIDQKICDILHYIELCETDDNEAADLVELLRVCRENRRDIKDELQRIEYFQNNLGTNANAAKAKQALKCIKGLETRKYKPRKYEELFENCVLKDRRLQREDIYETVYNSQNTKQRYSIEPTFNDKGGEETMVQERNYTPFDGKENDWVSFAKQQA</sequence>